<gene>
    <name evidence="2" type="ORF">HMPREF9302_03490</name>
</gene>
<evidence type="ECO:0000256" key="1">
    <source>
        <dbReference type="SAM" id="Phobius"/>
    </source>
</evidence>
<keyword evidence="1" id="KW-0812">Transmembrane</keyword>
<sequence length="97" mass="11175">MLKEKNQKYGSFTLSGIYLLKSLCFLILGISHLVTNIHERVIKRYPLAVVAFVVVVSTIIGFISVSKVRTERDFLTKKVYRLEQVLQKNGMTVHDKY</sequence>
<evidence type="ECO:0000313" key="3">
    <source>
        <dbReference type="Proteomes" id="UP000029614"/>
    </source>
</evidence>
<accession>A0A096CC57</accession>
<dbReference type="Proteomes" id="UP000029614">
    <property type="component" value="Unassembled WGS sequence"/>
</dbReference>
<reference evidence="2 3" key="1">
    <citation type="submission" date="2014-07" db="EMBL/GenBank/DDBJ databases">
        <authorList>
            <person name="McCorrison J."/>
            <person name="Sanka R."/>
            <person name="Torralba M."/>
            <person name="Gillis M."/>
            <person name="Haft D.H."/>
            <person name="Methe B."/>
            <person name="Sutton G."/>
            <person name="Nelson K.E."/>
        </authorList>
    </citation>
    <scope>NUCLEOTIDE SEQUENCE [LARGE SCALE GENOMIC DNA]</scope>
    <source>
        <strain evidence="2 3">DNF00058</strain>
    </source>
</reference>
<dbReference type="RefSeq" id="WP_036854698.1">
    <property type="nucleotide sequence ID" value="NZ_JRNU01000011.1"/>
</dbReference>
<keyword evidence="1" id="KW-0472">Membrane</keyword>
<keyword evidence="1" id="KW-1133">Transmembrane helix</keyword>
<comment type="caution">
    <text evidence="2">The sequence shown here is derived from an EMBL/GenBank/DDBJ whole genome shotgun (WGS) entry which is preliminary data.</text>
</comment>
<dbReference type="AlphaFoldDB" id="A0A096CC57"/>
<feature type="transmembrane region" description="Helical" evidence="1">
    <location>
        <begin position="45"/>
        <end position="65"/>
    </location>
</feature>
<feature type="transmembrane region" description="Helical" evidence="1">
    <location>
        <begin position="12"/>
        <end position="33"/>
    </location>
</feature>
<keyword evidence="3" id="KW-1185">Reference proteome</keyword>
<name>A0A096CC57_9BACT</name>
<dbReference type="EMBL" id="JRNU01000011">
    <property type="protein sequence ID" value="KGF52502.1"/>
    <property type="molecule type" value="Genomic_DNA"/>
</dbReference>
<protein>
    <submittedName>
        <fullName evidence="2">Uncharacterized protein</fullName>
    </submittedName>
</protein>
<proteinExistence type="predicted"/>
<organism evidence="2 3">
    <name type="scientific">Prevotella amnii DNF00058</name>
    <dbReference type="NCBI Taxonomy" id="1401066"/>
    <lineage>
        <taxon>Bacteria</taxon>
        <taxon>Pseudomonadati</taxon>
        <taxon>Bacteroidota</taxon>
        <taxon>Bacteroidia</taxon>
        <taxon>Bacteroidales</taxon>
        <taxon>Prevotellaceae</taxon>
        <taxon>Prevotella</taxon>
    </lineage>
</organism>
<evidence type="ECO:0000313" key="2">
    <source>
        <dbReference type="EMBL" id="KGF52502.1"/>
    </source>
</evidence>